<protein>
    <submittedName>
        <fullName evidence="1">Uncharacterized protein</fullName>
    </submittedName>
</protein>
<reference evidence="1" key="1">
    <citation type="submission" date="2020-08" db="EMBL/GenBank/DDBJ databases">
        <title>Multicomponent nature underlies the extraordinary mechanical properties of spider dragline silk.</title>
        <authorList>
            <person name="Kono N."/>
            <person name="Nakamura H."/>
            <person name="Mori M."/>
            <person name="Yoshida Y."/>
            <person name="Ohtoshi R."/>
            <person name="Malay A.D."/>
            <person name="Moran D.A.P."/>
            <person name="Tomita M."/>
            <person name="Numata K."/>
            <person name="Arakawa K."/>
        </authorList>
    </citation>
    <scope>NUCLEOTIDE SEQUENCE</scope>
</reference>
<keyword evidence="2" id="KW-1185">Reference proteome</keyword>
<dbReference type="EMBL" id="BMAW01051575">
    <property type="protein sequence ID" value="GFS81220.1"/>
    <property type="molecule type" value="Genomic_DNA"/>
</dbReference>
<comment type="caution">
    <text evidence="1">The sequence shown here is derived from an EMBL/GenBank/DDBJ whole genome shotgun (WGS) entry which is preliminary data.</text>
</comment>
<dbReference type="Proteomes" id="UP000887013">
    <property type="component" value="Unassembled WGS sequence"/>
</dbReference>
<accession>A0A8X6MW39</accession>
<proteinExistence type="predicted"/>
<evidence type="ECO:0000313" key="2">
    <source>
        <dbReference type="Proteomes" id="UP000887013"/>
    </source>
</evidence>
<organism evidence="1 2">
    <name type="scientific">Nephila pilipes</name>
    <name type="common">Giant wood spider</name>
    <name type="synonym">Nephila maculata</name>
    <dbReference type="NCBI Taxonomy" id="299642"/>
    <lineage>
        <taxon>Eukaryota</taxon>
        <taxon>Metazoa</taxon>
        <taxon>Ecdysozoa</taxon>
        <taxon>Arthropoda</taxon>
        <taxon>Chelicerata</taxon>
        <taxon>Arachnida</taxon>
        <taxon>Araneae</taxon>
        <taxon>Araneomorphae</taxon>
        <taxon>Entelegynae</taxon>
        <taxon>Araneoidea</taxon>
        <taxon>Nephilidae</taxon>
        <taxon>Nephila</taxon>
    </lineage>
</organism>
<sequence>MWASGDSFGGVTSSIEEAMELLTIPSNSGVVRRSRPIISDYPIQRTLNRVIVRNLEETLVRGGDSYPSPGGGPGCVRG</sequence>
<name>A0A8X6MW39_NEPPI</name>
<gene>
    <name evidence="1" type="ORF">NPIL_334291</name>
</gene>
<dbReference type="AlphaFoldDB" id="A0A8X6MW39"/>
<evidence type="ECO:0000313" key="1">
    <source>
        <dbReference type="EMBL" id="GFS81220.1"/>
    </source>
</evidence>